<dbReference type="Gene3D" id="3.30.410.10">
    <property type="entry name" value="Cholesterol Oxidase, domain 2"/>
    <property type="match status" value="1"/>
</dbReference>
<name>A0ABT6WBY1_9ACTN</name>
<comment type="cofactor">
    <cofactor evidence="1">
        <name>FAD</name>
        <dbReference type="ChEBI" id="CHEBI:57692"/>
    </cofactor>
</comment>
<evidence type="ECO:0000256" key="3">
    <source>
        <dbReference type="ARBA" id="ARBA00022630"/>
    </source>
</evidence>
<comment type="caution">
    <text evidence="6">The sequence shown here is derived from an EMBL/GenBank/DDBJ whole genome shotgun (WGS) entry which is preliminary data.</text>
</comment>
<dbReference type="InterPro" id="IPR036188">
    <property type="entry name" value="FAD/NAD-bd_sf"/>
</dbReference>
<protein>
    <recommendedName>
        <fullName evidence="8">Oxidoreductase</fullName>
    </recommendedName>
</protein>
<keyword evidence="7" id="KW-1185">Reference proteome</keyword>
<sequence>MIHTEEETVIVGAGMAGLAVSAGARRSTFLIESGTETDPSHKNILPGHRALDLWHRTNRDKTFKRHWSTSRAPHFRTGSGLRQRVGGRSLYWHGVCLPIEDRALLDWPAEIVAELTSAAPHACSYATTGRALNGWLDGHRTGHRLDECRGPREESFLAHLRSAGFAALPVPQAAREVSVDGEIRQLPYSPLTESPDRPRRILTGGRVLSVVPHGDRFRLTVAHGRATSEMTARRVVLAAGTIENTRLVAGLRMHIRNTREMACPGLNDHIVQGFVANVPRGLFALPRPHGRVFCYLPALDEASSNLFWEVTPIPGSDTERLAVWTMGEKLPGGCSVVVRAAPRDRAPRVHIDGILAFDDLTVVRQQARLLGEVAERLLGVQPGAVWTTPEDYARGKPSWMEAVQAAGHETGRGKIRIHPYVYPLGSVDHESGTLPLGKELRLDGALPEAPGLSVVGPATFPRSGAANPSLTTLTLARRHLCDQPADFGG</sequence>
<evidence type="ECO:0000256" key="4">
    <source>
        <dbReference type="ARBA" id="ARBA00022827"/>
    </source>
</evidence>
<dbReference type="PANTHER" id="PTHR42784:SF1">
    <property type="entry name" value="PYRANOSE 2-OXIDASE"/>
    <property type="match status" value="1"/>
</dbReference>
<dbReference type="Proteomes" id="UP001241758">
    <property type="component" value="Unassembled WGS sequence"/>
</dbReference>
<evidence type="ECO:0000313" key="7">
    <source>
        <dbReference type="Proteomes" id="UP001241758"/>
    </source>
</evidence>
<dbReference type="Gene3D" id="3.50.50.60">
    <property type="entry name" value="FAD/NAD(P)-binding domain"/>
    <property type="match status" value="1"/>
</dbReference>
<reference evidence="6 7" key="1">
    <citation type="submission" date="2023-05" db="EMBL/GenBank/DDBJ databases">
        <title>Actinoplanes sp. NEAU-A12 genome sequencing.</title>
        <authorList>
            <person name="Wang Z.-S."/>
        </authorList>
    </citation>
    <scope>NUCLEOTIDE SEQUENCE [LARGE SCALE GENOMIC DNA]</scope>
    <source>
        <strain evidence="6 7">NEAU-A12</strain>
    </source>
</reference>
<dbReference type="PANTHER" id="PTHR42784">
    <property type="entry name" value="PYRANOSE 2-OXIDASE"/>
    <property type="match status" value="1"/>
</dbReference>
<keyword evidence="4" id="KW-0274">FAD</keyword>
<evidence type="ECO:0000313" key="6">
    <source>
        <dbReference type="EMBL" id="MDI6097201.1"/>
    </source>
</evidence>
<keyword evidence="3" id="KW-0285">Flavoprotein</keyword>
<evidence type="ECO:0008006" key="8">
    <source>
        <dbReference type="Google" id="ProtNLM"/>
    </source>
</evidence>
<keyword evidence="5" id="KW-0560">Oxidoreductase</keyword>
<dbReference type="SUPFAM" id="SSF51905">
    <property type="entry name" value="FAD/NAD(P)-binding domain"/>
    <property type="match status" value="1"/>
</dbReference>
<evidence type="ECO:0000256" key="2">
    <source>
        <dbReference type="ARBA" id="ARBA00010790"/>
    </source>
</evidence>
<dbReference type="RefSeq" id="WP_282756453.1">
    <property type="nucleotide sequence ID" value="NZ_JASCTH010000001.1"/>
</dbReference>
<gene>
    <name evidence="6" type="ORF">QLQ12_01075</name>
</gene>
<proteinExistence type="inferred from homology"/>
<organism evidence="6 7">
    <name type="scientific">Actinoplanes sandaracinus</name>
    <dbReference type="NCBI Taxonomy" id="3045177"/>
    <lineage>
        <taxon>Bacteria</taxon>
        <taxon>Bacillati</taxon>
        <taxon>Actinomycetota</taxon>
        <taxon>Actinomycetes</taxon>
        <taxon>Micromonosporales</taxon>
        <taxon>Micromonosporaceae</taxon>
        <taxon>Actinoplanes</taxon>
    </lineage>
</organism>
<comment type="similarity">
    <text evidence="2">Belongs to the GMC oxidoreductase family.</text>
</comment>
<evidence type="ECO:0000256" key="5">
    <source>
        <dbReference type="ARBA" id="ARBA00023002"/>
    </source>
</evidence>
<dbReference type="EMBL" id="JASCTH010000001">
    <property type="protein sequence ID" value="MDI6097201.1"/>
    <property type="molecule type" value="Genomic_DNA"/>
</dbReference>
<evidence type="ECO:0000256" key="1">
    <source>
        <dbReference type="ARBA" id="ARBA00001974"/>
    </source>
</evidence>
<dbReference type="InterPro" id="IPR051473">
    <property type="entry name" value="P2Ox-like"/>
</dbReference>
<accession>A0ABT6WBY1</accession>